<comment type="caution">
    <text evidence="13">The sequence shown here is derived from an EMBL/GenBank/DDBJ whole genome shotgun (WGS) entry which is preliminary data.</text>
</comment>
<keyword evidence="4 10" id="KW-0436">Ligase</keyword>
<evidence type="ECO:0000256" key="4">
    <source>
        <dbReference type="ARBA" id="ARBA00022598"/>
    </source>
</evidence>
<gene>
    <name evidence="13" type="ORF">FGO68_gene12922</name>
</gene>
<dbReference type="GO" id="GO:0008270">
    <property type="term" value="F:zinc ion binding"/>
    <property type="evidence" value="ECO:0007669"/>
    <property type="project" value="InterPro"/>
</dbReference>
<dbReference type="HAMAP" id="MF_00022">
    <property type="entry name" value="Glu_tRNA_synth_type1"/>
    <property type="match status" value="1"/>
</dbReference>
<evidence type="ECO:0000256" key="3">
    <source>
        <dbReference type="ARBA" id="ARBA00012835"/>
    </source>
</evidence>
<dbReference type="CDD" id="cd00808">
    <property type="entry name" value="GluRS_core"/>
    <property type="match status" value="1"/>
</dbReference>
<reference evidence="13" key="1">
    <citation type="submission" date="2019-06" db="EMBL/GenBank/DDBJ databases">
        <authorList>
            <person name="Zheng W."/>
        </authorList>
    </citation>
    <scope>NUCLEOTIDE SEQUENCE</scope>
    <source>
        <strain evidence="13">QDHG01</strain>
    </source>
</reference>
<evidence type="ECO:0000259" key="11">
    <source>
        <dbReference type="Pfam" id="PF00749"/>
    </source>
</evidence>
<dbReference type="GO" id="GO:0004818">
    <property type="term" value="F:glutamate-tRNA ligase activity"/>
    <property type="evidence" value="ECO:0007669"/>
    <property type="project" value="UniProtKB-EC"/>
</dbReference>
<dbReference type="PROSITE" id="PS00178">
    <property type="entry name" value="AA_TRNA_LIGASE_I"/>
    <property type="match status" value="1"/>
</dbReference>
<dbReference type="SUPFAM" id="SSF52374">
    <property type="entry name" value="Nucleotidylyl transferase"/>
    <property type="match status" value="1"/>
</dbReference>
<evidence type="ECO:0000256" key="7">
    <source>
        <dbReference type="ARBA" id="ARBA00022917"/>
    </source>
</evidence>
<dbReference type="EC" id="6.1.1.17" evidence="3"/>
<feature type="domain" description="Glutamyl/glutaminyl-tRNA synthetase class Ib catalytic" evidence="11">
    <location>
        <begin position="41"/>
        <end position="375"/>
    </location>
</feature>
<dbReference type="Proteomes" id="UP000785679">
    <property type="component" value="Unassembled WGS sequence"/>
</dbReference>
<dbReference type="InterPro" id="IPR020751">
    <property type="entry name" value="aa-tRNA-synth_I_codon-bd_sub2"/>
</dbReference>
<dbReference type="SUPFAM" id="SSF48163">
    <property type="entry name" value="An anticodon-binding domain of class I aminoacyl-tRNA synthetases"/>
    <property type="match status" value="1"/>
</dbReference>
<accession>A0A8J8NVJ6</accession>
<evidence type="ECO:0000256" key="8">
    <source>
        <dbReference type="ARBA" id="ARBA00023146"/>
    </source>
</evidence>
<protein>
    <recommendedName>
        <fullName evidence="3">glutamate--tRNA ligase</fullName>
        <ecNumber evidence="3">6.1.1.17</ecNumber>
    </recommendedName>
    <alternativeName>
        <fullName evidence="9">Glutamyl-tRNA synthetase</fullName>
    </alternativeName>
</protein>
<evidence type="ECO:0000313" key="13">
    <source>
        <dbReference type="EMBL" id="TNV81180.1"/>
    </source>
</evidence>
<proteinExistence type="inferred from homology"/>
<dbReference type="PANTHER" id="PTHR43311">
    <property type="entry name" value="GLUTAMATE--TRNA LIGASE"/>
    <property type="match status" value="1"/>
</dbReference>
<keyword evidence="14" id="KW-1185">Reference proteome</keyword>
<keyword evidence="5 10" id="KW-0547">Nucleotide-binding</keyword>
<evidence type="ECO:0000256" key="5">
    <source>
        <dbReference type="ARBA" id="ARBA00022741"/>
    </source>
</evidence>
<comment type="similarity">
    <text evidence="2">Belongs to the class-I aminoacyl-tRNA synthetase family. Glutamate--tRNA ligase type 1 subfamily.</text>
</comment>
<evidence type="ECO:0000256" key="2">
    <source>
        <dbReference type="ARBA" id="ARBA00007894"/>
    </source>
</evidence>
<dbReference type="InterPro" id="IPR004527">
    <property type="entry name" value="Glu-tRNA-ligase_bac/mito"/>
</dbReference>
<name>A0A8J8NVJ6_HALGN</name>
<evidence type="ECO:0000256" key="10">
    <source>
        <dbReference type="RuleBase" id="RU363037"/>
    </source>
</evidence>
<dbReference type="PRINTS" id="PR00987">
    <property type="entry name" value="TRNASYNTHGLU"/>
</dbReference>
<evidence type="ECO:0000256" key="6">
    <source>
        <dbReference type="ARBA" id="ARBA00022840"/>
    </source>
</evidence>
<dbReference type="Gene3D" id="3.40.50.620">
    <property type="entry name" value="HUPs"/>
    <property type="match status" value="1"/>
</dbReference>
<dbReference type="Gene3D" id="1.10.10.350">
    <property type="match status" value="1"/>
</dbReference>
<dbReference type="Pfam" id="PF00749">
    <property type="entry name" value="tRNA-synt_1c"/>
    <property type="match status" value="1"/>
</dbReference>
<feature type="domain" description="Aminoacyl-tRNA synthetase class I anticodon-binding" evidence="12">
    <location>
        <begin position="415"/>
        <end position="561"/>
    </location>
</feature>
<dbReference type="AlphaFoldDB" id="A0A8J8NVJ6"/>
<dbReference type="InterPro" id="IPR049940">
    <property type="entry name" value="GluQ/Sye"/>
</dbReference>
<dbReference type="EMBL" id="RRYP01006470">
    <property type="protein sequence ID" value="TNV81180.1"/>
    <property type="molecule type" value="Genomic_DNA"/>
</dbReference>
<evidence type="ECO:0000256" key="1">
    <source>
        <dbReference type="ARBA" id="ARBA00004173"/>
    </source>
</evidence>
<dbReference type="FunFam" id="3.40.50.620:FF:000045">
    <property type="entry name" value="Glutamate--tRNA ligase, mitochondrial"/>
    <property type="match status" value="1"/>
</dbReference>
<dbReference type="OrthoDB" id="428822at2759"/>
<dbReference type="GO" id="GO:0005739">
    <property type="term" value="C:mitochondrion"/>
    <property type="evidence" value="ECO:0007669"/>
    <property type="project" value="UniProtKB-SubCell"/>
</dbReference>
<comment type="subcellular location">
    <subcellularLocation>
        <location evidence="1">Mitochondrion</location>
    </subcellularLocation>
</comment>
<sequence length="575" mass="66267">MLKRLQLTRSAQIPIRGYSAQHQHHSGCSHDKKEESVSQVVRVRYAPSPTGDLHIGGLRTALYNYLFAKVNKGQFLLRIEDTDKTREVPGSIDRIVEMLSWSGLRWEEGPQSEWTKAKGNDGPLGPYIQSQRLQLYKQYIDILLQKREAYHCYCTADRLKQLRIEQGGEKHQATKYDRFCFNLPESEVQQRLQSGEPSVIRMLVPHGVSEWRDLVHGKVVFNNNVLDDQVLIKSDGYPTYHFANIVDDHLMKITHVIRGEEWLSSTPKHLLLYQMLGLKAPVFAHLPLLLNEKGQKLSKRFGDISVQAYKDKGYLPEAMINGLALLGWNPPQLQEAKQTKDKFSNIEVLTMEDLLKMFDLEKVGKSGVKFSMEKLEYFNQMHIRKRFDVEGVSQEERYRKVEQWRALLIEHLPQELHETVKTYDSEKLQKIMTLMSIRIHFFHDMANHQYFFTSPLYDSSIAQKFLSKIKRPQDSKLSILSDLSHSLSTLDHFKSKSISASCNDYLKQQKASQSTSVEQLKSDDVYSLIRFAVTGNPVGAPVGDICEIIGKEGIVERLERAKEFIKGIKIDEDEQ</sequence>
<dbReference type="InterPro" id="IPR000924">
    <property type="entry name" value="Glu/Gln-tRNA-synth"/>
</dbReference>
<dbReference type="GO" id="GO:0005524">
    <property type="term" value="F:ATP binding"/>
    <property type="evidence" value="ECO:0007669"/>
    <property type="project" value="UniProtKB-KW"/>
</dbReference>
<keyword evidence="6 10" id="KW-0067">ATP-binding</keyword>
<evidence type="ECO:0000313" key="14">
    <source>
        <dbReference type="Proteomes" id="UP000785679"/>
    </source>
</evidence>
<dbReference type="Pfam" id="PF19269">
    <property type="entry name" value="Anticodon_2"/>
    <property type="match status" value="1"/>
</dbReference>
<keyword evidence="8 10" id="KW-0030">Aminoacyl-tRNA synthetase</keyword>
<dbReference type="InterPro" id="IPR001412">
    <property type="entry name" value="aa-tRNA-synth_I_CS"/>
</dbReference>
<keyword evidence="7 10" id="KW-0648">Protein biosynthesis</keyword>
<dbReference type="GO" id="GO:0000049">
    <property type="term" value="F:tRNA binding"/>
    <property type="evidence" value="ECO:0007669"/>
    <property type="project" value="InterPro"/>
</dbReference>
<dbReference type="InterPro" id="IPR020058">
    <property type="entry name" value="Glu/Gln-tRNA-synth_Ib_cat-dom"/>
</dbReference>
<evidence type="ECO:0000259" key="12">
    <source>
        <dbReference type="Pfam" id="PF19269"/>
    </source>
</evidence>
<organism evidence="13 14">
    <name type="scientific">Halteria grandinella</name>
    <dbReference type="NCBI Taxonomy" id="5974"/>
    <lineage>
        <taxon>Eukaryota</taxon>
        <taxon>Sar</taxon>
        <taxon>Alveolata</taxon>
        <taxon>Ciliophora</taxon>
        <taxon>Intramacronucleata</taxon>
        <taxon>Spirotrichea</taxon>
        <taxon>Stichotrichia</taxon>
        <taxon>Sporadotrichida</taxon>
        <taxon>Halteriidae</taxon>
        <taxon>Halteria</taxon>
    </lineage>
</organism>
<dbReference type="NCBIfam" id="TIGR00464">
    <property type="entry name" value="gltX_bact"/>
    <property type="match status" value="1"/>
</dbReference>
<dbReference type="InterPro" id="IPR045462">
    <property type="entry name" value="aa-tRNA-synth_I_cd-bd"/>
</dbReference>
<dbReference type="InterPro" id="IPR033910">
    <property type="entry name" value="GluRS_core"/>
</dbReference>
<dbReference type="GO" id="GO:0006424">
    <property type="term" value="P:glutamyl-tRNA aminoacylation"/>
    <property type="evidence" value="ECO:0007669"/>
    <property type="project" value="InterPro"/>
</dbReference>
<evidence type="ECO:0000256" key="9">
    <source>
        <dbReference type="ARBA" id="ARBA00030865"/>
    </source>
</evidence>
<dbReference type="InterPro" id="IPR014729">
    <property type="entry name" value="Rossmann-like_a/b/a_fold"/>
</dbReference>
<dbReference type="InterPro" id="IPR008925">
    <property type="entry name" value="aa_tRNA-synth_I_cd-bd_sf"/>
</dbReference>
<dbReference type="PANTHER" id="PTHR43311:SF2">
    <property type="entry name" value="GLUTAMATE--TRNA LIGASE, MITOCHONDRIAL-RELATED"/>
    <property type="match status" value="1"/>
</dbReference>